<dbReference type="Proteomes" id="UP000092188">
    <property type="component" value="Unassembled WGS sequence"/>
</dbReference>
<evidence type="ECO:0000313" key="5">
    <source>
        <dbReference type="Proteomes" id="UP000092188"/>
    </source>
</evidence>
<keyword evidence="2" id="KW-0808">Transferase</keyword>
<dbReference type="SUPFAM" id="SSF53335">
    <property type="entry name" value="S-adenosyl-L-methionine-dependent methyltransferases"/>
    <property type="match status" value="1"/>
</dbReference>
<name>A0A5P3I7T6_MYCGL</name>
<proteinExistence type="predicted"/>
<dbReference type="GO" id="GO:0032259">
    <property type="term" value="P:methylation"/>
    <property type="evidence" value="ECO:0007669"/>
    <property type="project" value="UniProtKB-KW"/>
</dbReference>
<dbReference type="CDD" id="cd02440">
    <property type="entry name" value="AdoMet_MTases"/>
    <property type="match status" value="1"/>
</dbReference>
<dbReference type="GO" id="GO:0008171">
    <property type="term" value="F:O-methyltransferase activity"/>
    <property type="evidence" value="ECO:0007669"/>
    <property type="project" value="InterPro"/>
</dbReference>
<dbReference type="InterPro" id="IPR029063">
    <property type="entry name" value="SAM-dependent_MTases_sf"/>
</dbReference>
<gene>
    <name evidence="4" type="ORF">BAY36_02910</name>
</gene>
<dbReference type="AlphaFoldDB" id="A0A5P3I7T6"/>
<evidence type="ECO:0000256" key="1">
    <source>
        <dbReference type="ARBA" id="ARBA00022603"/>
    </source>
</evidence>
<evidence type="ECO:0000313" key="4">
    <source>
        <dbReference type="EMBL" id="OBU78390.1"/>
    </source>
</evidence>
<dbReference type="EMBL" id="MAGQ01000010">
    <property type="protein sequence ID" value="OBU78390.1"/>
    <property type="molecule type" value="Genomic_DNA"/>
</dbReference>
<reference evidence="4 5" key="1">
    <citation type="submission" date="2016-06" db="EMBL/GenBank/DDBJ databases">
        <authorList>
            <person name="Ricketts C."/>
            <person name="Pickler L."/>
            <person name="Maurer J."/>
            <person name="Ayyampalayam S."/>
            <person name="Garcia M."/>
            <person name="Ferguson-Noel N.M."/>
        </authorList>
    </citation>
    <scope>NUCLEOTIDE SEQUENCE [LARGE SCALE GENOMIC DNA]</scope>
    <source>
        <strain evidence="4 5">K6356</strain>
    </source>
</reference>
<dbReference type="Pfam" id="PF01596">
    <property type="entry name" value="Methyltransf_3"/>
    <property type="match status" value="1"/>
</dbReference>
<keyword evidence="3" id="KW-0949">S-adenosyl-L-methionine</keyword>
<sequence length="190" mass="22096">MMMTDILNKFKQLNLELKIPIMRDENLVNLVNQLSRLKISQLLEIGTGIGFSSMYLSVHLPDLVIDTLEKDIQRYQIAKEWLVNFSKINCLLGDCYEFMPSKKYQAIILDGPKAKQIELFNKYLNYLLPCGVMIIDNFFLKNIKPNNKLYHKNLAWQEFIHNLDKKQFNVEIDQSGDGVVYVFSKPSTIA</sequence>
<protein>
    <submittedName>
        <fullName evidence="4">SAM-dependent methyltransferase</fullName>
    </submittedName>
</protein>
<evidence type="ECO:0000256" key="2">
    <source>
        <dbReference type="ARBA" id="ARBA00022679"/>
    </source>
</evidence>
<dbReference type="InterPro" id="IPR002935">
    <property type="entry name" value="SAM_O-MeTrfase"/>
</dbReference>
<organism evidence="4 5">
    <name type="scientific">Mycoplasmoides gallisepticum</name>
    <name type="common">Mycoplasma gallisepticum</name>
    <dbReference type="NCBI Taxonomy" id="2096"/>
    <lineage>
        <taxon>Bacteria</taxon>
        <taxon>Bacillati</taxon>
        <taxon>Mycoplasmatota</taxon>
        <taxon>Mycoplasmoidales</taxon>
        <taxon>Mycoplasmoidaceae</taxon>
        <taxon>Mycoplasmoides</taxon>
    </lineage>
</organism>
<accession>A0A5P3I7T6</accession>
<keyword evidence="1 4" id="KW-0489">Methyltransferase</keyword>
<comment type="caution">
    <text evidence="4">The sequence shown here is derived from an EMBL/GenBank/DDBJ whole genome shotgun (WGS) entry which is preliminary data.</text>
</comment>
<dbReference type="Gene3D" id="3.40.50.150">
    <property type="entry name" value="Vaccinia Virus protein VP39"/>
    <property type="match status" value="1"/>
</dbReference>
<evidence type="ECO:0000256" key="3">
    <source>
        <dbReference type="ARBA" id="ARBA00022691"/>
    </source>
</evidence>